<accession>A0A1F4U5T8</accession>
<dbReference type="EMBL" id="MEUJ01000004">
    <property type="protein sequence ID" value="OGC40247.1"/>
    <property type="molecule type" value="Genomic_DNA"/>
</dbReference>
<evidence type="ECO:0008006" key="3">
    <source>
        <dbReference type="Google" id="ProtNLM"/>
    </source>
</evidence>
<name>A0A1F4U5T8_UNCSA</name>
<dbReference type="AlphaFoldDB" id="A0A1F4U5T8"/>
<evidence type="ECO:0000313" key="1">
    <source>
        <dbReference type="EMBL" id="OGC40247.1"/>
    </source>
</evidence>
<gene>
    <name evidence="1" type="ORF">A2438_03075</name>
</gene>
<dbReference type="Pfam" id="PF08843">
    <property type="entry name" value="AbiEii"/>
    <property type="match status" value="1"/>
</dbReference>
<reference evidence="1 2" key="1">
    <citation type="journal article" date="2016" name="Nat. Commun.">
        <title>Thousands of microbial genomes shed light on interconnected biogeochemical processes in an aquifer system.</title>
        <authorList>
            <person name="Anantharaman K."/>
            <person name="Brown C.T."/>
            <person name="Hug L.A."/>
            <person name="Sharon I."/>
            <person name="Castelle C.J."/>
            <person name="Probst A.J."/>
            <person name="Thomas B.C."/>
            <person name="Singh A."/>
            <person name="Wilkins M.J."/>
            <person name="Karaoz U."/>
            <person name="Brodie E.L."/>
            <person name="Williams K.H."/>
            <person name="Hubbard S.S."/>
            <person name="Banfield J.F."/>
        </authorList>
    </citation>
    <scope>NUCLEOTIDE SEQUENCE [LARGE SCALE GENOMIC DNA]</scope>
</reference>
<comment type="caution">
    <text evidence="1">The sequence shown here is derived from an EMBL/GenBank/DDBJ whole genome shotgun (WGS) entry which is preliminary data.</text>
</comment>
<proteinExistence type="predicted"/>
<dbReference type="InterPro" id="IPR014942">
    <property type="entry name" value="AbiEii"/>
</dbReference>
<organism evidence="1 2">
    <name type="scientific">candidate division WOR-1 bacterium RIFOXYC2_FULL_46_14</name>
    <dbReference type="NCBI Taxonomy" id="1802587"/>
    <lineage>
        <taxon>Bacteria</taxon>
        <taxon>Bacillati</taxon>
        <taxon>Saganbacteria</taxon>
    </lineage>
</organism>
<dbReference type="Gene3D" id="3.10.450.620">
    <property type="entry name" value="JHP933, nucleotidyltransferase-like core domain"/>
    <property type="match status" value="1"/>
</dbReference>
<dbReference type="Proteomes" id="UP000179242">
    <property type="component" value="Unassembled WGS sequence"/>
</dbReference>
<protein>
    <recommendedName>
        <fullName evidence="3">Nucleotidyl transferase AbiEii/AbiGii toxin family protein</fullName>
    </recommendedName>
</protein>
<sequence>MEQAVLTETQKTAIKTVGSEPKLSGFYLSGGTALSGYYLQHRWSDDLDFFTDQKPDLVFLHSFIEKLKATIGANSVRYERLNDRNIFFLQTGREELKMEFSEYPFPQLEKSVVKDGIKIDSLRDIAANKLMAMLDRFDPKDFVDLFFLLKGFKLDTIRKDVEKKFGIKVDDVFLGGELAKVKRVEALPKMIKKITAQELKDFFSQKAKELESKVIE</sequence>
<evidence type="ECO:0000313" key="2">
    <source>
        <dbReference type="Proteomes" id="UP000179242"/>
    </source>
</evidence>